<feature type="domain" description="OmpR/PhoB-type" evidence="5">
    <location>
        <begin position="127"/>
        <end position="225"/>
    </location>
</feature>
<dbReference type="PROSITE" id="PS50110">
    <property type="entry name" value="RESPONSE_REGULATORY"/>
    <property type="match status" value="1"/>
</dbReference>
<dbReference type="Gene3D" id="3.40.50.2300">
    <property type="match status" value="1"/>
</dbReference>
<accession>A0A124RBU5</accession>
<dbReference type="GO" id="GO:0000156">
    <property type="term" value="F:phosphorelay response regulator activity"/>
    <property type="evidence" value="ECO:0007669"/>
    <property type="project" value="TreeGrafter"/>
</dbReference>
<dbReference type="AlphaFoldDB" id="A0A124RBU5"/>
<dbReference type="Pfam" id="PF00486">
    <property type="entry name" value="Trans_reg_C"/>
    <property type="match status" value="1"/>
</dbReference>
<dbReference type="InterPro" id="IPR011006">
    <property type="entry name" value="CheY-like_superfamily"/>
</dbReference>
<protein>
    <submittedName>
        <fullName evidence="6">Transcriptional regulator</fullName>
    </submittedName>
</protein>
<dbReference type="OrthoDB" id="8999844at2"/>
<dbReference type="InterPro" id="IPR001789">
    <property type="entry name" value="Sig_transdc_resp-reg_receiver"/>
</dbReference>
<comment type="caution">
    <text evidence="2">Lacks conserved residue(s) required for the propagation of feature annotation.</text>
</comment>
<dbReference type="InterPro" id="IPR036388">
    <property type="entry name" value="WH-like_DNA-bd_sf"/>
</dbReference>
<feature type="DNA-binding region" description="OmpR/PhoB-type" evidence="3">
    <location>
        <begin position="127"/>
        <end position="225"/>
    </location>
</feature>
<organism evidence="6 7">
    <name type="scientific">Burkholderia ubonensis</name>
    <dbReference type="NCBI Taxonomy" id="101571"/>
    <lineage>
        <taxon>Bacteria</taxon>
        <taxon>Pseudomonadati</taxon>
        <taxon>Pseudomonadota</taxon>
        <taxon>Betaproteobacteria</taxon>
        <taxon>Burkholderiales</taxon>
        <taxon>Burkholderiaceae</taxon>
        <taxon>Burkholderia</taxon>
        <taxon>Burkholderia cepacia complex</taxon>
    </lineage>
</organism>
<gene>
    <name evidence="6" type="ORF">WJ33_23345</name>
</gene>
<dbReference type="SMART" id="SM00862">
    <property type="entry name" value="Trans_reg_C"/>
    <property type="match status" value="1"/>
</dbReference>
<dbReference type="Proteomes" id="UP000064029">
    <property type="component" value="Unassembled WGS sequence"/>
</dbReference>
<evidence type="ECO:0000256" key="3">
    <source>
        <dbReference type="PROSITE-ProRule" id="PRU01091"/>
    </source>
</evidence>
<dbReference type="InterPro" id="IPR001867">
    <property type="entry name" value="OmpR/PhoB-type_DNA-bd"/>
</dbReference>
<comment type="caution">
    <text evidence="6">The sequence shown here is derived from an EMBL/GenBank/DDBJ whole genome shotgun (WGS) entry which is preliminary data.</text>
</comment>
<dbReference type="PANTHER" id="PTHR48111:SF37">
    <property type="entry name" value="RESPONSE REGULATOR PROTEIN CARR"/>
    <property type="match status" value="1"/>
</dbReference>
<name>A0A124RBU5_9BURK</name>
<dbReference type="GO" id="GO:0005829">
    <property type="term" value="C:cytosol"/>
    <property type="evidence" value="ECO:0007669"/>
    <property type="project" value="TreeGrafter"/>
</dbReference>
<dbReference type="SUPFAM" id="SSF46894">
    <property type="entry name" value="C-terminal effector domain of the bipartite response regulators"/>
    <property type="match status" value="1"/>
</dbReference>
<proteinExistence type="predicted"/>
<dbReference type="CDD" id="cd00383">
    <property type="entry name" value="trans_reg_C"/>
    <property type="match status" value="1"/>
</dbReference>
<dbReference type="GO" id="GO:0006355">
    <property type="term" value="P:regulation of DNA-templated transcription"/>
    <property type="evidence" value="ECO:0007669"/>
    <property type="project" value="InterPro"/>
</dbReference>
<dbReference type="InterPro" id="IPR016032">
    <property type="entry name" value="Sig_transdc_resp-reg_C-effctor"/>
</dbReference>
<evidence type="ECO:0000256" key="2">
    <source>
        <dbReference type="PROSITE-ProRule" id="PRU00169"/>
    </source>
</evidence>
<evidence type="ECO:0000313" key="6">
    <source>
        <dbReference type="EMBL" id="KVG68779.1"/>
    </source>
</evidence>
<dbReference type="GO" id="GO:0032993">
    <property type="term" value="C:protein-DNA complex"/>
    <property type="evidence" value="ECO:0007669"/>
    <property type="project" value="TreeGrafter"/>
</dbReference>
<evidence type="ECO:0000259" key="4">
    <source>
        <dbReference type="PROSITE" id="PS50110"/>
    </source>
</evidence>
<dbReference type="EMBL" id="LOXM01000108">
    <property type="protein sequence ID" value="KVG68779.1"/>
    <property type="molecule type" value="Genomic_DNA"/>
</dbReference>
<dbReference type="Gene3D" id="1.10.10.10">
    <property type="entry name" value="Winged helix-like DNA-binding domain superfamily/Winged helix DNA-binding domain"/>
    <property type="match status" value="1"/>
</dbReference>
<sequence length="230" mass="25444">MRILFISDGQSEADWLAHALRESAHSLQRVDDIRDGIFLAGQERFDAVIVIAAVSSTYARLTAAIDPLSRTDRNAILIALLGEATARDRARVLRAGADACLSQPHSLLELNERMRALRRLRVAHGCGDETPASSIRLDATTREIVADDRRVAMTPCEFLAIECLLREPGTPVSRERLICYAWPDSSNTDPASVNTIVSRLRRKFARDLPQARIDTVSCLGYRIVLAPTNP</sequence>
<evidence type="ECO:0000256" key="1">
    <source>
        <dbReference type="ARBA" id="ARBA00023125"/>
    </source>
</evidence>
<keyword evidence="1 3" id="KW-0238">DNA-binding</keyword>
<dbReference type="GO" id="GO:0000976">
    <property type="term" value="F:transcription cis-regulatory region binding"/>
    <property type="evidence" value="ECO:0007669"/>
    <property type="project" value="TreeGrafter"/>
</dbReference>
<dbReference type="PANTHER" id="PTHR48111">
    <property type="entry name" value="REGULATOR OF RPOS"/>
    <property type="match status" value="1"/>
</dbReference>
<evidence type="ECO:0000313" key="7">
    <source>
        <dbReference type="Proteomes" id="UP000064029"/>
    </source>
</evidence>
<dbReference type="InterPro" id="IPR039420">
    <property type="entry name" value="WalR-like"/>
</dbReference>
<dbReference type="SUPFAM" id="SSF52172">
    <property type="entry name" value="CheY-like"/>
    <property type="match status" value="1"/>
</dbReference>
<evidence type="ECO:0000259" key="5">
    <source>
        <dbReference type="PROSITE" id="PS51755"/>
    </source>
</evidence>
<reference evidence="6 7" key="1">
    <citation type="submission" date="2015-11" db="EMBL/GenBank/DDBJ databases">
        <title>Expanding the genomic diversity of Burkholderia species for the development of highly accurate diagnostics.</title>
        <authorList>
            <person name="Sahl J."/>
            <person name="Keim P."/>
            <person name="Wagner D."/>
        </authorList>
    </citation>
    <scope>NUCLEOTIDE SEQUENCE [LARGE SCALE GENOMIC DNA]</scope>
    <source>
        <strain evidence="6 7">MSMB2036</strain>
    </source>
</reference>
<feature type="domain" description="Response regulatory" evidence="4">
    <location>
        <begin position="2"/>
        <end position="118"/>
    </location>
</feature>
<dbReference type="PROSITE" id="PS51755">
    <property type="entry name" value="OMPR_PHOB"/>
    <property type="match status" value="1"/>
</dbReference>